<sequence>QSVWWELMKELRFSIQCGASNRKALVARRCSQCTIENDDVELNEIPPQNQLLPHIHSRRSLSATSDNCPNTSQNSKRRTTVERTSDSDKFNTLLMLAAERTTYLDTRL</sequence>
<feature type="non-terminal residue" evidence="2">
    <location>
        <position position="1"/>
    </location>
</feature>
<protein>
    <submittedName>
        <fullName evidence="2">Uncharacterized protein</fullName>
    </submittedName>
</protein>
<feature type="compositionally biased region" description="Polar residues" evidence="1">
    <location>
        <begin position="60"/>
        <end position="74"/>
    </location>
</feature>
<name>A0A820M0A6_9BILA</name>
<dbReference type="AlphaFoldDB" id="A0A820M0A6"/>
<feature type="region of interest" description="Disordered" evidence="1">
    <location>
        <begin position="60"/>
        <end position="86"/>
    </location>
</feature>
<comment type="caution">
    <text evidence="2">The sequence shown here is derived from an EMBL/GenBank/DDBJ whole genome shotgun (WGS) entry which is preliminary data.</text>
</comment>
<proteinExistence type="predicted"/>
<accession>A0A820M0A6</accession>
<evidence type="ECO:0000313" key="3">
    <source>
        <dbReference type="Proteomes" id="UP000663868"/>
    </source>
</evidence>
<gene>
    <name evidence="2" type="ORF">KXQ929_LOCUS49103</name>
</gene>
<feature type="non-terminal residue" evidence="2">
    <location>
        <position position="108"/>
    </location>
</feature>
<organism evidence="2 3">
    <name type="scientific">Adineta steineri</name>
    <dbReference type="NCBI Taxonomy" id="433720"/>
    <lineage>
        <taxon>Eukaryota</taxon>
        <taxon>Metazoa</taxon>
        <taxon>Spiralia</taxon>
        <taxon>Gnathifera</taxon>
        <taxon>Rotifera</taxon>
        <taxon>Eurotatoria</taxon>
        <taxon>Bdelloidea</taxon>
        <taxon>Adinetida</taxon>
        <taxon>Adinetidae</taxon>
        <taxon>Adineta</taxon>
    </lineage>
</organism>
<dbReference type="Proteomes" id="UP000663868">
    <property type="component" value="Unassembled WGS sequence"/>
</dbReference>
<evidence type="ECO:0000313" key="2">
    <source>
        <dbReference type="EMBL" id="CAF4366273.1"/>
    </source>
</evidence>
<reference evidence="2" key="1">
    <citation type="submission" date="2021-02" db="EMBL/GenBank/DDBJ databases">
        <authorList>
            <person name="Nowell W R."/>
        </authorList>
    </citation>
    <scope>NUCLEOTIDE SEQUENCE</scope>
</reference>
<evidence type="ECO:0000256" key="1">
    <source>
        <dbReference type="SAM" id="MobiDB-lite"/>
    </source>
</evidence>
<dbReference type="EMBL" id="CAJOBB010020276">
    <property type="protein sequence ID" value="CAF4366273.1"/>
    <property type="molecule type" value="Genomic_DNA"/>
</dbReference>